<accession>A0A142B8V3</accession>
<feature type="transmembrane region" description="Helical" evidence="1">
    <location>
        <begin position="68"/>
        <end position="99"/>
    </location>
</feature>
<evidence type="ECO:0000256" key="1">
    <source>
        <dbReference type="SAM" id="Phobius"/>
    </source>
</evidence>
<dbReference type="AlphaFoldDB" id="A0A142B8V3"/>
<sequence length="104" mass="11496">MNEWLLILSMAAITFGIRFVLLATSGRWTLPPNIERSLKYVPVAVLSAIIVQTILVRAPDGSNGINVAFFWSAIVAFIVSRISNSLMITVIAGLAFYWVCISFF</sequence>
<organism evidence="2 3">
    <name type="scientific">Endozoicomonas montiporae CL-33</name>
    <dbReference type="NCBI Taxonomy" id="570277"/>
    <lineage>
        <taxon>Bacteria</taxon>
        <taxon>Pseudomonadati</taxon>
        <taxon>Pseudomonadota</taxon>
        <taxon>Gammaproteobacteria</taxon>
        <taxon>Oceanospirillales</taxon>
        <taxon>Endozoicomonadaceae</taxon>
        <taxon>Endozoicomonas</taxon>
    </lineage>
</organism>
<protein>
    <submittedName>
        <fullName evidence="2">Branched-chain amino acid transport protein AzlD</fullName>
    </submittedName>
</protein>
<dbReference type="OrthoDB" id="8942869at2"/>
<dbReference type="InterPro" id="IPR008407">
    <property type="entry name" value="Brnchd-chn_aa_trnsp_AzlD"/>
</dbReference>
<name>A0A142B8V3_9GAMM</name>
<evidence type="ECO:0000313" key="3">
    <source>
        <dbReference type="Proteomes" id="UP000071065"/>
    </source>
</evidence>
<feature type="transmembrane region" description="Helical" evidence="1">
    <location>
        <begin position="37"/>
        <end position="56"/>
    </location>
</feature>
<feature type="transmembrane region" description="Helical" evidence="1">
    <location>
        <begin position="6"/>
        <end position="25"/>
    </location>
</feature>
<keyword evidence="1" id="KW-0812">Transmembrane</keyword>
<dbReference type="KEGG" id="emp:EZMO1_0965"/>
<proteinExistence type="predicted"/>
<reference evidence="2 3" key="1">
    <citation type="journal article" date="2016" name="Front. Microbiol.">
        <title>Genomic Insight into the Host-Endosymbiont Relationship of Endozoicomonas montiporae CL-33(T) with its Coral Host.</title>
        <authorList>
            <person name="Ding J.-Y."/>
            <person name="Shiu J.-H."/>
            <person name="Chen W.-M."/>
            <person name="Chiang Y.-R."/>
            <person name="Tang S.-L."/>
        </authorList>
    </citation>
    <scope>NUCLEOTIDE SEQUENCE [LARGE SCALE GENOMIC DNA]</scope>
    <source>
        <strain evidence="2 3">CL-33</strain>
    </source>
</reference>
<dbReference type="EMBL" id="CP013251">
    <property type="protein sequence ID" value="AMO55179.1"/>
    <property type="molecule type" value="Genomic_DNA"/>
</dbReference>
<dbReference type="STRING" id="570277.EZMO1_0965"/>
<dbReference type="Proteomes" id="UP000071065">
    <property type="component" value="Chromosome"/>
</dbReference>
<keyword evidence="1" id="KW-1133">Transmembrane helix</keyword>
<evidence type="ECO:0000313" key="2">
    <source>
        <dbReference type="EMBL" id="AMO55179.1"/>
    </source>
</evidence>
<dbReference type="Pfam" id="PF05437">
    <property type="entry name" value="AzlD"/>
    <property type="match status" value="1"/>
</dbReference>
<dbReference type="RefSeq" id="WP_034875046.1">
    <property type="nucleotide sequence ID" value="NZ_CP013251.1"/>
</dbReference>
<dbReference type="PATRIC" id="fig|570277.3.peg.1052"/>
<gene>
    <name evidence="2" type="ORF">EZMO1_0965</name>
</gene>
<keyword evidence="1" id="KW-0472">Membrane</keyword>